<dbReference type="InterPro" id="IPR016166">
    <property type="entry name" value="FAD-bd_PCMH"/>
</dbReference>
<evidence type="ECO:0000256" key="2">
    <source>
        <dbReference type="ARBA" id="ARBA00023002"/>
    </source>
</evidence>
<sequence>MLSIREYVFAESVEEACALVRKSPANRIIGGGCWLRLERRPYGTLVDISRLGLDQIEEADGFFRIGGCCTLRQLERSALLRSRFGSLFAECTAGIVGVQFRNCATLGGSLYGRFGFSDLATALLALEAEVDLCQAGRLSLEDFLKTFRHGERDVLTAVRIPADARASFASFRLTATDLPVLNAAVGRRLGRWRIAVGARPAVAALAPKAAEQLAAGTPLAAETAARELRFGSNLRGSAQYRAALCQVLVERCIQAQKEEMSCGS</sequence>
<dbReference type="EMBL" id="JAHLQN010000001">
    <property type="protein sequence ID" value="MBU5625559.1"/>
    <property type="molecule type" value="Genomic_DNA"/>
</dbReference>
<dbReference type="InterPro" id="IPR051312">
    <property type="entry name" value="Diverse_Substr_Oxidored"/>
</dbReference>
<protein>
    <submittedName>
        <fullName evidence="4">FAD binding domain-containing protein</fullName>
    </submittedName>
</protein>
<keyword evidence="5" id="KW-1185">Reference proteome</keyword>
<feature type="domain" description="FAD-binding PCMH-type" evidence="3">
    <location>
        <begin position="1"/>
        <end position="165"/>
    </location>
</feature>
<dbReference type="Pfam" id="PF00941">
    <property type="entry name" value="FAD_binding_5"/>
    <property type="match status" value="1"/>
</dbReference>
<dbReference type="Proteomes" id="UP000787672">
    <property type="component" value="Unassembled WGS sequence"/>
</dbReference>
<reference evidence="4 5" key="1">
    <citation type="submission" date="2021-06" db="EMBL/GenBank/DDBJ databases">
        <authorList>
            <person name="Sun Q."/>
            <person name="Li D."/>
        </authorList>
    </citation>
    <scope>NUCLEOTIDE SEQUENCE [LARGE SCALE GENOMIC DNA]</scope>
    <source>
        <strain evidence="4 5">MSJ-2</strain>
    </source>
</reference>
<dbReference type="PROSITE" id="PS51387">
    <property type="entry name" value="FAD_PCMH"/>
    <property type="match status" value="1"/>
</dbReference>
<proteinExistence type="predicted"/>
<organism evidence="4 5">
    <name type="scientific">Dysosmobacter acutus</name>
    <dbReference type="NCBI Taxonomy" id="2841504"/>
    <lineage>
        <taxon>Bacteria</taxon>
        <taxon>Bacillati</taxon>
        <taxon>Bacillota</taxon>
        <taxon>Clostridia</taxon>
        <taxon>Eubacteriales</taxon>
        <taxon>Oscillospiraceae</taxon>
        <taxon>Dysosmobacter</taxon>
    </lineage>
</organism>
<evidence type="ECO:0000313" key="4">
    <source>
        <dbReference type="EMBL" id="MBU5625559.1"/>
    </source>
</evidence>
<dbReference type="InterPro" id="IPR005107">
    <property type="entry name" value="CO_DH_flav_C"/>
</dbReference>
<evidence type="ECO:0000256" key="1">
    <source>
        <dbReference type="ARBA" id="ARBA00022630"/>
    </source>
</evidence>
<evidence type="ECO:0000259" key="3">
    <source>
        <dbReference type="PROSITE" id="PS51387"/>
    </source>
</evidence>
<evidence type="ECO:0000313" key="5">
    <source>
        <dbReference type="Proteomes" id="UP000787672"/>
    </source>
</evidence>
<keyword evidence="2" id="KW-0560">Oxidoreductase</keyword>
<comment type="caution">
    <text evidence="4">The sequence shown here is derived from an EMBL/GenBank/DDBJ whole genome shotgun (WGS) entry which is preliminary data.</text>
</comment>
<dbReference type="InterPro" id="IPR002346">
    <property type="entry name" value="Mopterin_DH_FAD-bd"/>
</dbReference>
<dbReference type="PANTHER" id="PTHR42659">
    <property type="entry name" value="XANTHINE DEHYDROGENASE SUBUNIT C-RELATED"/>
    <property type="match status" value="1"/>
</dbReference>
<gene>
    <name evidence="4" type="ORF">KQI82_01255</name>
</gene>
<accession>A0ABS6F5I7</accession>
<name>A0ABS6F5I7_9FIRM</name>
<dbReference type="PANTHER" id="PTHR42659:SF9">
    <property type="entry name" value="XANTHINE DEHYDROGENASE FAD-BINDING SUBUNIT XDHB-RELATED"/>
    <property type="match status" value="1"/>
</dbReference>
<dbReference type="RefSeq" id="WP_216557577.1">
    <property type="nucleotide sequence ID" value="NZ_JAHLQN010000001.1"/>
</dbReference>
<keyword evidence="1" id="KW-0285">Flavoprotein</keyword>
<dbReference type="SMART" id="SM01092">
    <property type="entry name" value="CO_deh_flav_C"/>
    <property type="match status" value="1"/>
</dbReference>